<keyword evidence="3" id="KW-1185">Reference proteome</keyword>
<comment type="caution">
    <text evidence="2">The sequence shown here is derived from an EMBL/GenBank/DDBJ whole genome shotgun (WGS) entry which is preliminary data.</text>
</comment>
<proteinExistence type="predicted"/>
<dbReference type="AlphaFoldDB" id="A0A9N7UH63"/>
<dbReference type="EMBL" id="CADEAL010001394">
    <property type="protein sequence ID" value="CAB1431993.1"/>
    <property type="molecule type" value="Genomic_DNA"/>
</dbReference>
<evidence type="ECO:0000313" key="3">
    <source>
        <dbReference type="Proteomes" id="UP001153269"/>
    </source>
</evidence>
<evidence type="ECO:0000313" key="2">
    <source>
        <dbReference type="EMBL" id="CAB1431993.1"/>
    </source>
</evidence>
<protein>
    <submittedName>
        <fullName evidence="2">Uncharacterized protein</fullName>
    </submittedName>
</protein>
<accession>A0A9N7UH63</accession>
<evidence type="ECO:0000256" key="1">
    <source>
        <dbReference type="SAM" id="MobiDB-lite"/>
    </source>
</evidence>
<feature type="compositionally biased region" description="Basic and acidic residues" evidence="1">
    <location>
        <begin position="1"/>
        <end position="12"/>
    </location>
</feature>
<sequence>MPGTQHSEDVSSRRKKPGASMLGFIPQTDHQSTGKETRTDPGLGLCLPVLVLLHPLGSADLEEEEEVVEVMVDSEE</sequence>
<reference evidence="2" key="1">
    <citation type="submission" date="2020-03" db="EMBL/GenBank/DDBJ databases">
        <authorList>
            <person name="Weist P."/>
        </authorList>
    </citation>
    <scope>NUCLEOTIDE SEQUENCE</scope>
</reference>
<feature type="region of interest" description="Disordered" evidence="1">
    <location>
        <begin position="1"/>
        <end position="41"/>
    </location>
</feature>
<dbReference type="Proteomes" id="UP001153269">
    <property type="component" value="Unassembled WGS sequence"/>
</dbReference>
<gene>
    <name evidence="2" type="ORF">PLEPLA_LOCUS20050</name>
</gene>
<name>A0A9N7UH63_PLEPL</name>
<organism evidence="2 3">
    <name type="scientific">Pleuronectes platessa</name>
    <name type="common">European plaice</name>
    <dbReference type="NCBI Taxonomy" id="8262"/>
    <lineage>
        <taxon>Eukaryota</taxon>
        <taxon>Metazoa</taxon>
        <taxon>Chordata</taxon>
        <taxon>Craniata</taxon>
        <taxon>Vertebrata</taxon>
        <taxon>Euteleostomi</taxon>
        <taxon>Actinopterygii</taxon>
        <taxon>Neopterygii</taxon>
        <taxon>Teleostei</taxon>
        <taxon>Neoteleostei</taxon>
        <taxon>Acanthomorphata</taxon>
        <taxon>Carangaria</taxon>
        <taxon>Pleuronectiformes</taxon>
        <taxon>Pleuronectoidei</taxon>
        <taxon>Pleuronectidae</taxon>
        <taxon>Pleuronectes</taxon>
    </lineage>
</organism>